<evidence type="ECO:0000313" key="9">
    <source>
        <dbReference type="Proteomes" id="UP001148313"/>
    </source>
</evidence>
<dbReference type="CDD" id="cd04170">
    <property type="entry name" value="EF-G_bact"/>
    <property type="match status" value="1"/>
</dbReference>
<dbReference type="InterPro" id="IPR000795">
    <property type="entry name" value="T_Tr_GTP-bd_dom"/>
</dbReference>
<dbReference type="Pfam" id="PF22042">
    <property type="entry name" value="EF-G_D2"/>
    <property type="match status" value="1"/>
</dbReference>
<reference evidence="8" key="1">
    <citation type="submission" date="2022-11" db="EMBL/GenBank/DDBJ databases">
        <title>Hoeflea poritis sp. nov., isolated from scleractinian coral Porites lutea.</title>
        <authorList>
            <person name="Zhang G."/>
            <person name="Wei Q."/>
            <person name="Cai L."/>
        </authorList>
    </citation>
    <scope>NUCLEOTIDE SEQUENCE</scope>
    <source>
        <strain evidence="8">E7-10</strain>
    </source>
</reference>
<dbReference type="InterPro" id="IPR053905">
    <property type="entry name" value="EF-G-like_DII"/>
</dbReference>
<evidence type="ECO:0000259" key="7">
    <source>
        <dbReference type="PROSITE" id="PS51722"/>
    </source>
</evidence>
<accession>A0ABT4VQE7</accession>
<dbReference type="CDD" id="cd16262">
    <property type="entry name" value="EFG_III"/>
    <property type="match status" value="1"/>
</dbReference>
<dbReference type="InterPro" id="IPR035647">
    <property type="entry name" value="EFG_III/V"/>
</dbReference>
<dbReference type="Gene3D" id="3.30.230.10">
    <property type="match status" value="1"/>
</dbReference>
<feature type="domain" description="Tr-type G" evidence="7">
    <location>
        <begin position="14"/>
        <end position="287"/>
    </location>
</feature>
<dbReference type="SUPFAM" id="SSF54211">
    <property type="entry name" value="Ribosomal protein S5 domain 2-like"/>
    <property type="match status" value="1"/>
</dbReference>
<evidence type="ECO:0000256" key="6">
    <source>
        <dbReference type="ARBA" id="ARBA00024731"/>
    </source>
</evidence>
<keyword evidence="3 8" id="KW-0251">Elongation factor</keyword>
<dbReference type="InterPro" id="IPR047872">
    <property type="entry name" value="EFG_IV"/>
</dbReference>
<dbReference type="Pfam" id="PF14492">
    <property type="entry name" value="EFG_III"/>
    <property type="match status" value="1"/>
</dbReference>
<dbReference type="InterPro" id="IPR027417">
    <property type="entry name" value="P-loop_NTPase"/>
</dbReference>
<gene>
    <name evidence="8" type="ORF">OOZ53_16360</name>
</gene>
<dbReference type="CDD" id="cd01434">
    <property type="entry name" value="EFG_mtEFG1_IV"/>
    <property type="match status" value="1"/>
</dbReference>
<dbReference type="PANTHER" id="PTHR43261:SF7">
    <property type="entry name" value="ELONGATION FACTOR G-LIKE PROTEIN"/>
    <property type="match status" value="1"/>
</dbReference>
<dbReference type="SMART" id="SM00889">
    <property type="entry name" value="EFG_IV"/>
    <property type="match status" value="1"/>
</dbReference>
<keyword evidence="9" id="KW-1185">Reference proteome</keyword>
<dbReference type="NCBIfam" id="NF009379">
    <property type="entry name" value="PRK12740.1-3"/>
    <property type="match status" value="1"/>
</dbReference>
<dbReference type="InterPro" id="IPR000640">
    <property type="entry name" value="EFG_V-like"/>
</dbReference>
<dbReference type="Proteomes" id="UP001148313">
    <property type="component" value="Unassembled WGS sequence"/>
</dbReference>
<dbReference type="Gene3D" id="3.30.70.240">
    <property type="match status" value="1"/>
</dbReference>
<dbReference type="RefSeq" id="WP_271090737.1">
    <property type="nucleotide sequence ID" value="NZ_JAPJZH010000010.1"/>
</dbReference>
<dbReference type="SUPFAM" id="SSF54980">
    <property type="entry name" value="EF-G C-terminal domain-like"/>
    <property type="match status" value="2"/>
</dbReference>
<keyword evidence="4" id="KW-0648">Protein biosynthesis</keyword>
<dbReference type="InterPro" id="IPR005517">
    <property type="entry name" value="Transl_elong_EFG/EF2_IV"/>
</dbReference>
<dbReference type="InterPro" id="IPR041095">
    <property type="entry name" value="EFG_II"/>
</dbReference>
<dbReference type="EMBL" id="JAPJZH010000010">
    <property type="protein sequence ID" value="MDA4846933.1"/>
    <property type="molecule type" value="Genomic_DNA"/>
</dbReference>
<sequence length="690" mass="74497">MGDGDGGTAGGREAGPRCIALVGPFGSGKTTLLEAVLARAGAIARQGSVDQGNTVGDASPEARAHSMSVEANVASTDYLGDRYTFIDCPGSVEFLSEANGVFGGADLAIIVAEADEKKLPALQIILRSLEDRGIPHMLFINKIDKFQGSIRNLLKAVQPASKAPLVVRQIPIWQNGIATGFIDLALERAYVYKEHATSEVIDIPDEEQAREVEARFEMLEQIADYDDVLMEQLLEDINPERDLVFGDLVKEMQTGEICPVFIGSASHGNGVWRLLKALRHEAPGISRTRERLGLATEAGKEPLLQVLKTVYSEHGGKLSIARVLSGTISEGDTVTRPDGSEARVSSVLDLVGQQSKRRGEAGIGETVALNKVEGVLTGETLSANGKPPENLCELDIPDPVIAKRVAPTERKDEVKLSAALQRSVEEDPSLRFTHIQDTGETLLEGQGEMHLRVALERLTGKYGITAETGNPTLPYKETIRQSTNVRGRHKKQSGGHGQFGDVVLDIKPLPRGEGFVFTDTITGGVVPKQYIPSVREGIRDYLQEGPLGFPVVDVSVNLADGSYHTVDSSDQAFRMAGQLAMREGMPNCKPVLLEPMCKVEIFCPNDATARINAIVSGRRGQLLGFDARPGWEGWDAVNAIMPESEIQDLIIELRSATAGVASFRKAFDHLAEVTGKQADQVLQKYGKKAA</sequence>
<dbReference type="Gene3D" id="3.40.50.300">
    <property type="entry name" value="P-loop containing nucleotide triphosphate hydrolases"/>
    <property type="match status" value="1"/>
</dbReference>
<dbReference type="Pfam" id="PF00009">
    <property type="entry name" value="GTP_EFTU"/>
    <property type="match status" value="1"/>
</dbReference>
<dbReference type="NCBIfam" id="TIGR00231">
    <property type="entry name" value="small_GTP"/>
    <property type="match status" value="1"/>
</dbReference>
<dbReference type="NCBIfam" id="NF009891">
    <property type="entry name" value="PRK13351.1-1"/>
    <property type="match status" value="1"/>
</dbReference>
<dbReference type="Gene3D" id="3.30.70.870">
    <property type="entry name" value="Elongation Factor G (Translational Gtpase), domain 3"/>
    <property type="match status" value="1"/>
</dbReference>
<comment type="function">
    <text evidence="6">Catalyzes the GTP-dependent ribosomal translocation step during translation elongation. During this step, the ribosome changes from the pre-translocational (PRE) to the post-translocational (POST) state as the newly formed A-site-bound peptidyl-tRNA and P-site-bound deacylated tRNA move to the P and E sites, respectively. Catalyzes the coordinated movement of the two tRNA molecules, the mRNA and conformational changes in the ribosome.</text>
</comment>
<dbReference type="PANTHER" id="PTHR43261">
    <property type="entry name" value="TRANSLATION ELONGATION FACTOR G-RELATED"/>
    <property type="match status" value="1"/>
</dbReference>
<proteinExistence type="predicted"/>
<dbReference type="InterPro" id="IPR014721">
    <property type="entry name" value="Ribsml_uS5_D2-typ_fold_subgr"/>
</dbReference>
<dbReference type="CDD" id="cd03713">
    <property type="entry name" value="EFG_mtEFG_C"/>
    <property type="match status" value="1"/>
</dbReference>
<dbReference type="SMART" id="SM00838">
    <property type="entry name" value="EFG_C"/>
    <property type="match status" value="1"/>
</dbReference>
<dbReference type="InterPro" id="IPR035649">
    <property type="entry name" value="EFG_V"/>
</dbReference>
<evidence type="ECO:0000313" key="8">
    <source>
        <dbReference type="EMBL" id="MDA4846933.1"/>
    </source>
</evidence>
<keyword evidence="5" id="KW-0342">GTP-binding</keyword>
<comment type="caution">
    <text evidence="8">The sequence shown here is derived from an EMBL/GenBank/DDBJ whole genome shotgun (WGS) entry which is preliminary data.</text>
</comment>
<protein>
    <recommendedName>
        <fullName evidence="1">Elongation factor G</fullName>
    </recommendedName>
</protein>
<dbReference type="GO" id="GO:0003746">
    <property type="term" value="F:translation elongation factor activity"/>
    <property type="evidence" value="ECO:0007669"/>
    <property type="project" value="UniProtKB-KW"/>
</dbReference>
<dbReference type="Pfam" id="PF03764">
    <property type="entry name" value="EFG_IV"/>
    <property type="match status" value="1"/>
</dbReference>
<dbReference type="Gene3D" id="2.40.30.10">
    <property type="entry name" value="Translation factors"/>
    <property type="match status" value="1"/>
</dbReference>
<evidence type="ECO:0000256" key="2">
    <source>
        <dbReference type="ARBA" id="ARBA00022741"/>
    </source>
</evidence>
<organism evidence="8 9">
    <name type="scientific">Hoeflea poritis</name>
    <dbReference type="NCBI Taxonomy" id="2993659"/>
    <lineage>
        <taxon>Bacteria</taxon>
        <taxon>Pseudomonadati</taxon>
        <taxon>Pseudomonadota</taxon>
        <taxon>Alphaproteobacteria</taxon>
        <taxon>Hyphomicrobiales</taxon>
        <taxon>Rhizobiaceae</taxon>
        <taxon>Hoeflea</taxon>
    </lineage>
</organism>
<dbReference type="InterPro" id="IPR020568">
    <property type="entry name" value="Ribosomal_Su5_D2-typ_SF"/>
</dbReference>
<dbReference type="Pfam" id="PF00679">
    <property type="entry name" value="EFG_C"/>
    <property type="match status" value="1"/>
</dbReference>
<dbReference type="InterPro" id="IPR009000">
    <property type="entry name" value="Transl_B-barrel_sf"/>
</dbReference>
<dbReference type="SUPFAM" id="SSF52540">
    <property type="entry name" value="P-loop containing nucleoside triphosphate hydrolases"/>
    <property type="match status" value="1"/>
</dbReference>
<evidence type="ECO:0000256" key="4">
    <source>
        <dbReference type="ARBA" id="ARBA00022917"/>
    </source>
</evidence>
<evidence type="ECO:0000256" key="3">
    <source>
        <dbReference type="ARBA" id="ARBA00022768"/>
    </source>
</evidence>
<dbReference type="SUPFAM" id="SSF50447">
    <property type="entry name" value="Translation proteins"/>
    <property type="match status" value="1"/>
</dbReference>
<name>A0ABT4VQE7_9HYPH</name>
<evidence type="ECO:0000256" key="1">
    <source>
        <dbReference type="ARBA" id="ARBA00017872"/>
    </source>
</evidence>
<dbReference type="PROSITE" id="PS51722">
    <property type="entry name" value="G_TR_2"/>
    <property type="match status" value="1"/>
</dbReference>
<keyword evidence="2" id="KW-0547">Nucleotide-binding</keyword>
<evidence type="ECO:0000256" key="5">
    <source>
        <dbReference type="ARBA" id="ARBA00023134"/>
    </source>
</evidence>
<dbReference type="InterPro" id="IPR009022">
    <property type="entry name" value="EFG_III"/>
</dbReference>
<dbReference type="InterPro" id="IPR005225">
    <property type="entry name" value="Small_GTP-bd"/>
</dbReference>